<feature type="transmembrane region" description="Helical" evidence="10">
    <location>
        <begin position="69"/>
        <end position="92"/>
    </location>
</feature>
<evidence type="ECO:0000256" key="10">
    <source>
        <dbReference type="SAM" id="Phobius"/>
    </source>
</evidence>
<evidence type="ECO:0000256" key="5">
    <source>
        <dbReference type="ARBA" id="ARBA00022847"/>
    </source>
</evidence>
<evidence type="ECO:0000313" key="13">
    <source>
        <dbReference type="RefSeq" id="XP_030384131.1"/>
    </source>
</evidence>
<evidence type="ECO:0000256" key="6">
    <source>
        <dbReference type="ARBA" id="ARBA00022989"/>
    </source>
</evidence>
<keyword evidence="5" id="KW-0769">Symport</keyword>
<keyword evidence="6 10" id="KW-1133">Transmembrane helix</keyword>
<feature type="transmembrane region" description="Helical" evidence="10">
    <location>
        <begin position="550"/>
        <end position="569"/>
    </location>
</feature>
<feature type="transmembrane region" description="Helical" evidence="10">
    <location>
        <begin position="260"/>
        <end position="282"/>
    </location>
</feature>
<feature type="transmembrane region" description="Helical" evidence="10">
    <location>
        <begin position="517"/>
        <end position="538"/>
    </location>
</feature>
<evidence type="ECO:0000256" key="9">
    <source>
        <dbReference type="PIRSR" id="PIRSR600175-2"/>
    </source>
</evidence>
<dbReference type="InterPro" id="IPR037272">
    <property type="entry name" value="SNS_sf"/>
</dbReference>
<keyword evidence="11" id="KW-1185">Reference proteome</keyword>
<organism evidence="11 12">
    <name type="scientific">Drosophila lebanonensis</name>
    <name type="common">Fruit fly</name>
    <name type="synonym">Scaptodrosophila lebanonensis</name>
    <dbReference type="NCBI Taxonomy" id="7225"/>
    <lineage>
        <taxon>Eukaryota</taxon>
        <taxon>Metazoa</taxon>
        <taxon>Ecdysozoa</taxon>
        <taxon>Arthropoda</taxon>
        <taxon>Hexapoda</taxon>
        <taxon>Insecta</taxon>
        <taxon>Pterygota</taxon>
        <taxon>Neoptera</taxon>
        <taxon>Endopterygota</taxon>
        <taxon>Diptera</taxon>
        <taxon>Brachycera</taxon>
        <taxon>Muscomorpha</taxon>
        <taxon>Ephydroidea</taxon>
        <taxon>Drosophilidae</taxon>
        <taxon>Scaptodrosophila</taxon>
    </lineage>
</organism>
<dbReference type="GO" id="GO:0005886">
    <property type="term" value="C:plasma membrane"/>
    <property type="evidence" value="ECO:0007669"/>
    <property type="project" value="TreeGrafter"/>
</dbReference>
<sequence length="616" mass="70288">MKEICIEAKQRISNCMLASSSGNGSPVSTSWRSTHLHNPPMRSTSAYDSMERPFRWDKKRGRWANSADFYFACTCHAFSSMIFSEILVHALMFGGWKFLLLSYSLAIAFYALPTFIIQTFLGQFSTSGSISAFRVSPIFKGIGYSILLVNITTVPYYIITSAVPFVYAVHSLHNTLPWMSCNNTWNTANCSVHDKYNAEDDIQDPHSTVEFFRSVISSTSKDASAITISWSILLGALIVGFVAIAILLKHVSFIGKVLRCICVLMFGFFLAIFANVLIQQKLSLHNFEEYLHPMLENSTEGIFGAVRCAMLMATFVLGPGWGSVITLSSYNSFRTDSERLSLWICLTHVLICLMALLAGSVAFDHFELHVGMLHWHVEEEHFLQFLYLCYAYFFGSLSSLPNLWSFLFFSIVFLAEFCCLVIQVVSVLTALFDEFEQLRSKKDWITVGIGTSLIAVSIYFCTQQGFRHLDILPNVGLLTHIFLSVVLLLMTTWVYGRERFQSDLQFMLGKTISNFKIFLIRFITPVLLLFFVIEVLYFFERDELHQALPWIIQCIVFLIAIIYILYKVCQTSGSWPYRLTQLFAPHDWHPVDADNRRFYEEIMGTSEMLVIDNTNL</sequence>
<dbReference type="PANTHER" id="PTHR11616:SF240">
    <property type="entry name" value="BLOATED TUBULES, ISOFORM B-RELATED"/>
    <property type="match status" value="1"/>
</dbReference>
<feature type="transmembrane region" description="Helical" evidence="10">
    <location>
        <begin position="228"/>
        <end position="248"/>
    </location>
</feature>
<dbReference type="Proteomes" id="UP000504634">
    <property type="component" value="Unplaced"/>
</dbReference>
<evidence type="ECO:0000256" key="4">
    <source>
        <dbReference type="ARBA" id="ARBA00022692"/>
    </source>
</evidence>
<accession>A0A6J2U817</accession>
<comment type="subcellular location">
    <subcellularLocation>
        <location evidence="1">Membrane</location>
        <topology evidence="1">Multi-pass membrane protein</topology>
    </subcellularLocation>
</comment>
<evidence type="ECO:0000256" key="1">
    <source>
        <dbReference type="ARBA" id="ARBA00004141"/>
    </source>
</evidence>
<keyword evidence="3" id="KW-0813">Transport</keyword>
<feature type="transmembrane region" description="Helical" evidence="10">
    <location>
        <begin position="340"/>
        <end position="363"/>
    </location>
</feature>
<name>A0A6J2U817_DROLE</name>
<dbReference type="GeneID" id="115631507"/>
<dbReference type="GO" id="GO:0015375">
    <property type="term" value="F:glycine:sodium symporter activity"/>
    <property type="evidence" value="ECO:0007669"/>
    <property type="project" value="TreeGrafter"/>
</dbReference>
<keyword evidence="9" id="KW-1015">Disulfide bond</keyword>
<dbReference type="Pfam" id="PF00209">
    <property type="entry name" value="SNF"/>
    <property type="match status" value="1"/>
</dbReference>
<dbReference type="PRINTS" id="PR00176">
    <property type="entry name" value="NANEUSMPORT"/>
</dbReference>
<evidence type="ECO:0000313" key="11">
    <source>
        <dbReference type="Proteomes" id="UP000504634"/>
    </source>
</evidence>
<feature type="transmembrane region" description="Helical" evidence="10">
    <location>
        <begin position="403"/>
        <end position="432"/>
    </location>
</feature>
<keyword evidence="7 10" id="KW-0472">Membrane</keyword>
<dbReference type="InterPro" id="IPR000175">
    <property type="entry name" value="Na/ntran_symport"/>
</dbReference>
<evidence type="ECO:0000256" key="8">
    <source>
        <dbReference type="PIRSR" id="PIRSR600175-1"/>
    </source>
</evidence>
<keyword evidence="8" id="KW-0479">Metal-binding</keyword>
<evidence type="ECO:0000256" key="2">
    <source>
        <dbReference type="ARBA" id="ARBA00006459"/>
    </source>
</evidence>
<dbReference type="AlphaFoldDB" id="A0A6J2U817"/>
<feature type="transmembrane region" description="Helical" evidence="10">
    <location>
        <begin position="302"/>
        <end position="328"/>
    </location>
</feature>
<dbReference type="OrthoDB" id="8041999at2759"/>
<protein>
    <submittedName>
        <fullName evidence="12 13">Sodium- and chloride-dependent glycine transporter 1-like isoform X1</fullName>
    </submittedName>
</protein>
<proteinExistence type="inferred from homology"/>
<comment type="similarity">
    <text evidence="2">Belongs to the sodium:neurotransmitter symporter (SNF) (TC 2.A.22) family.</text>
</comment>
<feature type="transmembrane region" description="Helical" evidence="10">
    <location>
        <begin position="444"/>
        <end position="465"/>
    </location>
</feature>
<evidence type="ECO:0000313" key="12">
    <source>
        <dbReference type="RefSeq" id="XP_030384130.1"/>
    </source>
</evidence>
<evidence type="ECO:0000256" key="7">
    <source>
        <dbReference type="ARBA" id="ARBA00023136"/>
    </source>
</evidence>
<dbReference type="GO" id="GO:0046872">
    <property type="term" value="F:metal ion binding"/>
    <property type="evidence" value="ECO:0007669"/>
    <property type="project" value="UniProtKB-KW"/>
</dbReference>
<feature type="transmembrane region" description="Helical" evidence="10">
    <location>
        <begin position="477"/>
        <end position="496"/>
    </location>
</feature>
<feature type="binding site" evidence="8">
    <location>
        <position position="77"/>
    </location>
    <ligand>
        <name>Na(+)</name>
        <dbReference type="ChEBI" id="CHEBI:29101"/>
        <label>1</label>
    </ligand>
</feature>
<dbReference type="PANTHER" id="PTHR11616">
    <property type="entry name" value="SODIUM/CHLORIDE DEPENDENT TRANSPORTER"/>
    <property type="match status" value="1"/>
</dbReference>
<keyword evidence="8" id="KW-0915">Sodium</keyword>
<feature type="transmembrane region" description="Helical" evidence="10">
    <location>
        <begin position="142"/>
        <end position="169"/>
    </location>
</feature>
<reference evidence="12 13" key="1">
    <citation type="submission" date="2025-04" db="UniProtKB">
        <authorList>
            <consortium name="RefSeq"/>
        </authorList>
    </citation>
    <scope>IDENTIFICATION</scope>
    <source>
        <strain evidence="12 13">11010-0011.00</strain>
        <tissue evidence="12 13">Whole body</tissue>
    </source>
</reference>
<evidence type="ECO:0000256" key="3">
    <source>
        <dbReference type="ARBA" id="ARBA00022448"/>
    </source>
</evidence>
<gene>
    <name evidence="12 13" type="primary">LOC115631507</name>
</gene>
<keyword evidence="4 10" id="KW-0812">Transmembrane</keyword>
<dbReference type="RefSeq" id="XP_030384130.1">
    <property type="nucleotide sequence ID" value="XM_030528270.1"/>
</dbReference>
<dbReference type="PROSITE" id="PS50267">
    <property type="entry name" value="NA_NEUROTRAN_SYMP_3"/>
    <property type="match status" value="1"/>
</dbReference>
<dbReference type="RefSeq" id="XP_030384131.1">
    <property type="nucleotide sequence ID" value="XM_030528271.1"/>
</dbReference>
<dbReference type="SUPFAM" id="SSF161070">
    <property type="entry name" value="SNF-like"/>
    <property type="match status" value="1"/>
</dbReference>
<feature type="transmembrane region" description="Helical" evidence="10">
    <location>
        <begin position="98"/>
        <end position="121"/>
    </location>
</feature>
<feature type="disulfide bond" evidence="9">
    <location>
        <begin position="181"/>
        <end position="190"/>
    </location>
</feature>